<evidence type="ECO:0000313" key="3">
    <source>
        <dbReference type="Proteomes" id="UP000557509"/>
    </source>
</evidence>
<name>A0A7J6K234_TOXGO</name>
<gene>
    <name evidence="2" type="ORF">TGRH88_069060</name>
</gene>
<organism evidence="2 3">
    <name type="scientific">Toxoplasma gondii</name>
    <dbReference type="NCBI Taxonomy" id="5811"/>
    <lineage>
        <taxon>Eukaryota</taxon>
        <taxon>Sar</taxon>
        <taxon>Alveolata</taxon>
        <taxon>Apicomplexa</taxon>
        <taxon>Conoidasida</taxon>
        <taxon>Coccidia</taxon>
        <taxon>Eucoccidiorida</taxon>
        <taxon>Eimeriorina</taxon>
        <taxon>Sarcocystidae</taxon>
        <taxon>Toxoplasma</taxon>
    </lineage>
</organism>
<evidence type="ECO:0000313" key="2">
    <source>
        <dbReference type="EMBL" id="KAF4641097.1"/>
    </source>
</evidence>
<keyword evidence="3" id="KW-1185">Reference proteome</keyword>
<feature type="region of interest" description="Disordered" evidence="1">
    <location>
        <begin position="1"/>
        <end position="25"/>
    </location>
</feature>
<protein>
    <submittedName>
        <fullName evidence="2">Uncharacterized protein</fullName>
    </submittedName>
</protein>
<evidence type="ECO:0000256" key="1">
    <source>
        <dbReference type="SAM" id="MobiDB-lite"/>
    </source>
</evidence>
<sequence length="150" mass="16288">MNLHPSARQMRGPLPLFPSPQKGRQASAEKMLENMISGNSFVEPPGGSLCFRGKLISLILLGPQVSRFSSNILLKHFSRFGCIQVQPSTVRVSSNLPSVDATMTLLEMKESMTDVRGHSPLGSAVAGDLLFSRSRMLVTCFLSGVDRSLP</sequence>
<reference evidence="2 3" key="1">
    <citation type="submission" date="2020-03" db="EMBL/GenBank/DDBJ databases">
        <title>Genome sequence of Toxoplasma gondii RH-88 strain.</title>
        <authorList>
            <person name="Lorenzi H.A."/>
            <person name="Venepally P."/>
            <person name="Rozenberg A."/>
            <person name="Sibley D."/>
        </authorList>
    </citation>
    <scope>NUCLEOTIDE SEQUENCE [LARGE SCALE GENOMIC DNA]</scope>
    <source>
        <strain evidence="2 3">RH-88</strain>
    </source>
</reference>
<accession>A0A7J6K234</accession>
<dbReference type="EMBL" id="JAAUHK010000194">
    <property type="protein sequence ID" value="KAF4641097.1"/>
    <property type="molecule type" value="Genomic_DNA"/>
</dbReference>
<comment type="caution">
    <text evidence="2">The sequence shown here is derived from an EMBL/GenBank/DDBJ whole genome shotgun (WGS) entry which is preliminary data.</text>
</comment>
<dbReference type="Proteomes" id="UP000557509">
    <property type="component" value="Unassembled WGS sequence"/>
</dbReference>
<proteinExistence type="predicted"/>
<dbReference type="AlphaFoldDB" id="A0A7J6K234"/>